<keyword evidence="3" id="KW-0663">Pyridoxal phosphate</keyword>
<evidence type="ECO:0000256" key="2">
    <source>
        <dbReference type="ARBA" id="ARBA00012224"/>
    </source>
</evidence>
<keyword evidence="4" id="KW-0456">Lyase</keyword>
<dbReference type="GO" id="GO:0047804">
    <property type="term" value="F:cysteine-S-conjugate beta-lyase activity"/>
    <property type="evidence" value="ECO:0007669"/>
    <property type="project" value="UniProtKB-EC"/>
</dbReference>
<name>A0A1L8SMP1_9ENTE</name>
<dbReference type="InterPro" id="IPR027619">
    <property type="entry name" value="C-S_lyase_PatB-like"/>
</dbReference>
<comment type="cofactor">
    <cofactor evidence="1">
        <name>pyridoxal 5'-phosphate</name>
        <dbReference type="ChEBI" id="CHEBI:597326"/>
    </cofactor>
</comment>
<dbReference type="SUPFAM" id="SSF53383">
    <property type="entry name" value="PLP-dependent transferases"/>
    <property type="match status" value="1"/>
</dbReference>
<dbReference type="Gene3D" id="3.40.640.10">
    <property type="entry name" value="Type I PLP-dependent aspartate aminotransferase-like (Major domain)"/>
    <property type="match status" value="1"/>
</dbReference>
<dbReference type="OrthoDB" id="9802872at2"/>
<dbReference type="InterPro" id="IPR015421">
    <property type="entry name" value="PyrdxlP-dep_Trfase_major"/>
</dbReference>
<dbReference type="InterPro" id="IPR004839">
    <property type="entry name" value="Aminotransferase_I/II_large"/>
</dbReference>
<comment type="similarity">
    <text evidence="5">Belongs to the class-II pyridoxal-phosphate-dependent aminotransferase family. MalY/PatB cystathionine beta-lyase subfamily.</text>
</comment>
<dbReference type="CDD" id="cd00609">
    <property type="entry name" value="AAT_like"/>
    <property type="match status" value="1"/>
</dbReference>
<gene>
    <name evidence="7" type="ORF">RV00_GL001474</name>
</gene>
<evidence type="ECO:0000313" key="8">
    <source>
        <dbReference type="Proteomes" id="UP000183700"/>
    </source>
</evidence>
<reference evidence="7 8" key="1">
    <citation type="submission" date="2014-12" db="EMBL/GenBank/DDBJ databases">
        <title>Draft genome sequences of 29 type strains of Enterococci.</title>
        <authorList>
            <person name="Zhong Z."/>
            <person name="Sun Z."/>
            <person name="Liu W."/>
            <person name="Zhang W."/>
            <person name="Zhang H."/>
        </authorList>
    </citation>
    <scope>NUCLEOTIDE SEQUENCE [LARGE SCALE GENOMIC DNA]</scope>
    <source>
        <strain evidence="7 8">DSM 22802</strain>
    </source>
</reference>
<dbReference type="InterPro" id="IPR015422">
    <property type="entry name" value="PyrdxlP-dep_Trfase_small"/>
</dbReference>
<evidence type="ECO:0000256" key="3">
    <source>
        <dbReference type="ARBA" id="ARBA00022898"/>
    </source>
</evidence>
<dbReference type="STRING" id="319970.RV00_GL001474"/>
<keyword evidence="8" id="KW-1185">Reference proteome</keyword>
<evidence type="ECO:0000259" key="6">
    <source>
        <dbReference type="Pfam" id="PF00155"/>
    </source>
</evidence>
<dbReference type="Proteomes" id="UP000183700">
    <property type="component" value="Unassembled WGS sequence"/>
</dbReference>
<feature type="domain" description="Aminotransferase class I/classII large" evidence="6">
    <location>
        <begin position="35"/>
        <end position="383"/>
    </location>
</feature>
<evidence type="ECO:0000256" key="4">
    <source>
        <dbReference type="ARBA" id="ARBA00023239"/>
    </source>
</evidence>
<evidence type="ECO:0000256" key="1">
    <source>
        <dbReference type="ARBA" id="ARBA00001933"/>
    </source>
</evidence>
<dbReference type="GO" id="GO:0030170">
    <property type="term" value="F:pyridoxal phosphate binding"/>
    <property type="evidence" value="ECO:0007669"/>
    <property type="project" value="InterPro"/>
</dbReference>
<dbReference type="AlphaFoldDB" id="A0A1L8SMP1"/>
<evidence type="ECO:0000313" key="7">
    <source>
        <dbReference type="EMBL" id="OJG33360.1"/>
    </source>
</evidence>
<protein>
    <recommendedName>
        <fullName evidence="2">cysteine-S-conjugate beta-lyase</fullName>
        <ecNumber evidence="2">4.4.1.13</ecNumber>
    </recommendedName>
</protein>
<evidence type="ECO:0000256" key="5">
    <source>
        <dbReference type="ARBA" id="ARBA00037974"/>
    </source>
</evidence>
<proteinExistence type="inferred from homology"/>
<accession>A0A1L8SMP1</accession>
<dbReference type="PANTHER" id="PTHR43525:SF1">
    <property type="entry name" value="PROTEIN MALY"/>
    <property type="match status" value="1"/>
</dbReference>
<comment type="caution">
    <text evidence="7">The sequence shown here is derived from an EMBL/GenBank/DDBJ whole genome shotgun (WGS) entry which is preliminary data.</text>
</comment>
<dbReference type="InterPro" id="IPR015424">
    <property type="entry name" value="PyrdxlP-dep_Trfase"/>
</dbReference>
<dbReference type="Gene3D" id="3.90.1150.10">
    <property type="entry name" value="Aspartate Aminotransferase, domain 1"/>
    <property type="match status" value="1"/>
</dbReference>
<organism evidence="7 8">
    <name type="scientific">Enterococcus devriesei</name>
    <dbReference type="NCBI Taxonomy" id="319970"/>
    <lineage>
        <taxon>Bacteria</taxon>
        <taxon>Bacillati</taxon>
        <taxon>Bacillota</taxon>
        <taxon>Bacilli</taxon>
        <taxon>Lactobacillales</taxon>
        <taxon>Enterococcaceae</taxon>
        <taxon>Enterococcus</taxon>
    </lineage>
</organism>
<dbReference type="Pfam" id="PF00155">
    <property type="entry name" value="Aminotran_1_2"/>
    <property type="match status" value="1"/>
</dbReference>
<dbReference type="RefSeq" id="WP_071863400.1">
    <property type="nucleotide sequence ID" value="NZ_JBHLVS010000013.1"/>
</dbReference>
<dbReference type="EMBL" id="JXKM01000020">
    <property type="protein sequence ID" value="OJG33360.1"/>
    <property type="molecule type" value="Genomic_DNA"/>
</dbReference>
<dbReference type="InterPro" id="IPR051798">
    <property type="entry name" value="Class-II_PLP-Dep_Aminotrans"/>
</dbReference>
<dbReference type="NCBIfam" id="TIGR04350">
    <property type="entry name" value="C_S_lyase_PatB"/>
    <property type="match status" value="1"/>
</dbReference>
<sequence>MTDFNEPINRIGTNSIKWDTILKTYNEEELLPLWIADMDFKAPHGVLKAYQDVINHGVIGYADTPESLYESIIDWEQRHHQLTVEKSEILFFSGVLAGITTALQALTEPNDAILIHDPVYPPFANIITTNRRKLIRSRLIEEDGHFIMDLADIEEKFKHEKIKLMILCNPHNPGGRVWTKNELNQLGELCKKYGVLVLSDEIHQDLVFAPHEMTSFFAAGDSFSDFSVQFTSMTKTFNLAGIKNSIVFVKNERLKKQLTRKQEENFQQEINTFGLAGMEAAYRTGDTWLKELLDYLQGNVAYTLDFFQNHLPKAAIMKPEGTYLLWVDFSDYGFSDEELENLLVHKGKVVLNTGVSYGPSGKQHMRLNVACPRKTLEEGLQRIVTALN</sequence>
<dbReference type="PANTHER" id="PTHR43525">
    <property type="entry name" value="PROTEIN MALY"/>
    <property type="match status" value="1"/>
</dbReference>
<dbReference type="EC" id="4.4.1.13" evidence="2"/>